<dbReference type="EMBL" id="CAJNOR010003252">
    <property type="protein sequence ID" value="CAF1394287.1"/>
    <property type="molecule type" value="Genomic_DNA"/>
</dbReference>
<evidence type="ECO:0000256" key="7">
    <source>
        <dbReference type="ARBA" id="ARBA00022525"/>
    </source>
</evidence>
<keyword evidence="15" id="KW-0408">Iron</keyword>
<evidence type="ECO:0000259" key="22">
    <source>
        <dbReference type="PROSITE" id="PS51019"/>
    </source>
</evidence>
<keyword evidence="25" id="KW-1185">Reference proteome</keyword>
<evidence type="ECO:0000313" key="23">
    <source>
        <dbReference type="EMBL" id="CAF1256084.1"/>
    </source>
</evidence>
<feature type="domain" description="DOMON" evidence="20">
    <location>
        <begin position="202"/>
        <end position="330"/>
    </location>
</feature>
<keyword evidence="6" id="KW-0813">Transport</keyword>
<feature type="transmembrane region" description="Helical" evidence="19">
    <location>
        <begin position="522"/>
        <end position="543"/>
    </location>
</feature>
<comment type="subcellular location">
    <subcellularLocation>
        <location evidence="2">Membrane</location>
        <topology evidence="2">Multi-pass membrane protein</topology>
    </subcellularLocation>
    <subcellularLocation>
        <location evidence="3">Secreted</location>
    </subcellularLocation>
</comment>
<evidence type="ECO:0000313" key="24">
    <source>
        <dbReference type="EMBL" id="CAF1394287.1"/>
    </source>
</evidence>
<dbReference type="InterPro" id="IPR002861">
    <property type="entry name" value="Reeler_dom"/>
</dbReference>
<evidence type="ECO:0000256" key="2">
    <source>
        <dbReference type="ARBA" id="ARBA00004141"/>
    </source>
</evidence>
<comment type="caution">
    <text evidence="23">The sequence shown here is derived from an EMBL/GenBank/DDBJ whole genome shotgun (WGS) entry which is preliminary data.</text>
</comment>
<keyword evidence="16" id="KW-0044">Antibiotic</keyword>
<evidence type="ECO:0000259" key="21">
    <source>
        <dbReference type="PROSITE" id="PS50939"/>
    </source>
</evidence>
<comment type="similarity">
    <text evidence="4">Belongs to the insect defense protein family.</text>
</comment>
<feature type="transmembrane region" description="Helical" evidence="19">
    <location>
        <begin position="587"/>
        <end position="608"/>
    </location>
</feature>
<evidence type="ECO:0000313" key="25">
    <source>
        <dbReference type="Proteomes" id="UP000663828"/>
    </source>
</evidence>
<keyword evidence="13" id="KW-0249">Electron transport</keyword>
<dbReference type="Gene3D" id="1.20.120.1770">
    <property type="match status" value="1"/>
</dbReference>
<dbReference type="Proteomes" id="UP000663828">
    <property type="component" value="Unassembled WGS sequence"/>
</dbReference>
<evidence type="ECO:0000256" key="18">
    <source>
        <dbReference type="ARBA" id="ARBA00023180"/>
    </source>
</evidence>
<comment type="cofactor">
    <cofactor evidence="1">
        <name>heme b</name>
        <dbReference type="ChEBI" id="CHEBI:60344"/>
    </cofactor>
</comment>
<dbReference type="Proteomes" id="UP000663852">
    <property type="component" value="Unassembled WGS sequence"/>
</dbReference>
<dbReference type="InterPro" id="IPR006593">
    <property type="entry name" value="Cyt_b561/ferric_Rdtase_TM"/>
</dbReference>
<dbReference type="AlphaFoldDB" id="A0A815ADZ8"/>
<evidence type="ECO:0000313" key="26">
    <source>
        <dbReference type="Proteomes" id="UP000663852"/>
    </source>
</evidence>
<proteinExistence type="inferred from homology"/>
<keyword evidence="18" id="KW-0325">Glycoprotein</keyword>
<evidence type="ECO:0000256" key="10">
    <source>
        <dbReference type="ARBA" id="ARBA00022692"/>
    </source>
</evidence>
<sequence>MASFIYQSVVFALISIKYGYNYPSGAPNYACQTMTPGHGYASQACSSSYTIQSDKLQYDVNDVVRLTVNSSASFKGVLLVAKAETTGDIVGTWAVVSSTTRIVNCSTVPNTGITHNSRDLKSSVEALWYPPSTTTNTSTIIQVTIVESYSNIYVSCYNLTLTPRQTNTTASMNSTSATVASTTAATTTATSTETVTTTKSIYSVQISWTYNDGVTAVRMRMNDLKTSQWFALGLSLDQNMGEDHVFMCRHLADGSVLLDRRINPSGHSPPVSASTISNPGGTFNVTLQKVEDGTTYCEFTLSNFVTSGRRRRDIVSLSQATPYYPLIAMGDLDSSNEIMQHKSREALTQTVQLNREETIMSNLDSDDSGQKVLMKAHGIIMIFTWILLVSTGILLPRYFKAAWPGTNVCGKPIWFTVHRALMTSVPILTLIAFILILVYENGRWISRNEKREFAHSIAGIIVVVFSVIQPFMALYRCKPDAQYRFIFNHIHRIVGFIALILSIVAMFLAMFFTQFSFEKNKIWAILIAWVCWLPIIFFLFWLIEYCFKNKPSAETKTSGFYDITTENTNTSDNTYDKAQINIDRIKGVFLFIHIIVAFVLALILAIFVGKAS</sequence>
<evidence type="ECO:0000256" key="3">
    <source>
        <dbReference type="ARBA" id="ARBA00004613"/>
    </source>
</evidence>
<evidence type="ECO:0000256" key="17">
    <source>
        <dbReference type="ARBA" id="ARBA00023136"/>
    </source>
</evidence>
<name>A0A815ADZ8_ADIRI</name>
<dbReference type="SMART" id="SM00665">
    <property type="entry name" value="B561"/>
    <property type="match status" value="1"/>
</dbReference>
<evidence type="ECO:0000256" key="9">
    <source>
        <dbReference type="ARBA" id="ARBA00022588"/>
    </source>
</evidence>
<evidence type="ECO:0008006" key="27">
    <source>
        <dbReference type="Google" id="ProtNLM"/>
    </source>
</evidence>
<dbReference type="PROSITE" id="PS51019">
    <property type="entry name" value="REELIN"/>
    <property type="match status" value="1"/>
</dbReference>
<dbReference type="GO" id="GO:0042742">
    <property type="term" value="P:defense response to bacterium"/>
    <property type="evidence" value="ECO:0007669"/>
    <property type="project" value="UniProtKB-KW"/>
</dbReference>
<keyword evidence="11" id="KW-0732">Signal</keyword>
<dbReference type="GO" id="GO:0016020">
    <property type="term" value="C:membrane"/>
    <property type="evidence" value="ECO:0007669"/>
    <property type="project" value="UniProtKB-SubCell"/>
</dbReference>
<keyword evidence="8" id="KW-0929">Antimicrobial</keyword>
<evidence type="ECO:0000256" key="1">
    <source>
        <dbReference type="ARBA" id="ARBA00001970"/>
    </source>
</evidence>
<evidence type="ECO:0000256" key="11">
    <source>
        <dbReference type="ARBA" id="ARBA00022729"/>
    </source>
</evidence>
<feature type="transmembrane region" description="Helical" evidence="19">
    <location>
        <begin position="378"/>
        <end position="399"/>
    </location>
</feature>
<keyword evidence="10 19" id="KW-0812">Transmembrane</keyword>
<evidence type="ECO:0000256" key="8">
    <source>
        <dbReference type="ARBA" id="ARBA00022529"/>
    </source>
</evidence>
<feature type="transmembrane region" description="Helical" evidence="19">
    <location>
        <begin position="420"/>
        <end position="439"/>
    </location>
</feature>
<dbReference type="PROSITE" id="PS50939">
    <property type="entry name" value="CYTOCHROME_B561"/>
    <property type="match status" value="1"/>
</dbReference>
<organism evidence="23 26">
    <name type="scientific">Adineta ricciae</name>
    <name type="common">Rotifer</name>
    <dbReference type="NCBI Taxonomy" id="249248"/>
    <lineage>
        <taxon>Eukaryota</taxon>
        <taxon>Metazoa</taxon>
        <taxon>Spiralia</taxon>
        <taxon>Gnathifera</taxon>
        <taxon>Rotifera</taxon>
        <taxon>Eurotatoria</taxon>
        <taxon>Bdelloidea</taxon>
        <taxon>Adinetida</taxon>
        <taxon>Adinetidae</taxon>
        <taxon>Adineta</taxon>
    </lineage>
</organism>
<evidence type="ECO:0000256" key="15">
    <source>
        <dbReference type="ARBA" id="ARBA00023004"/>
    </source>
</evidence>
<protein>
    <recommendedName>
        <fullName evidence="27">Ferric-chelate reductase 1</fullName>
    </recommendedName>
</protein>
<evidence type="ECO:0000256" key="4">
    <source>
        <dbReference type="ARBA" id="ARBA00008501"/>
    </source>
</evidence>
<keyword evidence="7" id="KW-0964">Secreted</keyword>
<keyword evidence="12" id="KW-0391">Immunity</keyword>
<gene>
    <name evidence="23" type="ORF">EDS130_LOCUS28252</name>
    <name evidence="24" type="ORF">XAT740_LOCUS33780</name>
</gene>
<feature type="transmembrane region" description="Helical" evidence="19">
    <location>
        <begin position="454"/>
        <end position="475"/>
    </location>
</feature>
<dbReference type="PANTHER" id="PTHR45828:SF9">
    <property type="entry name" value="CELL WALL INTEGRITY AND STRESS RESPONSE COMPONENT 4-LIKE-RELATED"/>
    <property type="match status" value="1"/>
</dbReference>
<keyword evidence="17 19" id="KW-0472">Membrane</keyword>
<dbReference type="EMBL" id="CAJNOJ010000183">
    <property type="protein sequence ID" value="CAF1256084.1"/>
    <property type="molecule type" value="Genomic_DNA"/>
</dbReference>
<evidence type="ECO:0000256" key="16">
    <source>
        <dbReference type="ARBA" id="ARBA00023022"/>
    </source>
</evidence>
<feature type="domain" description="Cytochrome b561" evidence="21">
    <location>
        <begin position="335"/>
        <end position="546"/>
    </location>
</feature>
<keyword evidence="14 19" id="KW-1133">Transmembrane helix</keyword>
<evidence type="ECO:0000256" key="5">
    <source>
        <dbReference type="ARBA" id="ARBA00009195"/>
    </source>
</evidence>
<dbReference type="Gene3D" id="2.60.40.4060">
    <property type="entry name" value="Reeler domain"/>
    <property type="match status" value="1"/>
</dbReference>
<dbReference type="GO" id="GO:0045087">
    <property type="term" value="P:innate immune response"/>
    <property type="evidence" value="ECO:0007669"/>
    <property type="project" value="UniProtKB-KW"/>
</dbReference>
<dbReference type="CDD" id="cd08760">
    <property type="entry name" value="Cyt_b561_FRRS1_like"/>
    <property type="match status" value="1"/>
</dbReference>
<dbReference type="PROSITE" id="PS50836">
    <property type="entry name" value="DOMON"/>
    <property type="match status" value="1"/>
</dbReference>
<feature type="domain" description="Reelin" evidence="22">
    <location>
        <begin position="12"/>
        <end position="177"/>
    </location>
</feature>
<dbReference type="OrthoDB" id="2419613at2759"/>
<accession>A0A815ADZ8</accession>
<dbReference type="Pfam" id="PF03351">
    <property type="entry name" value="DOMON"/>
    <property type="match status" value="1"/>
</dbReference>
<reference evidence="23" key="1">
    <citation type="submission" date="2021-02" db="EMBL/GenBank/DDBJ databases">
        <authorList>
            <person name="Nowell W R."/>
        </authorList>
    </citation>
    <scope>NUCLEOTIDE SEQUENCE</scope>
</reference>
<dbReference type="InterPro" id="IPR005018">
    <property type="entry name" value="DOMON_domain"/>
</dbReference>
<dbReference type="Pfam" id="PF02014">
    <property type="entry name" value="Reeler"/>
    <property type="match status" value="1"/>
</dbReference>
<dbReference type="PANTHER" id="PTHR45828">
    <property type="entry name" value="CYTOCHROME B561/FERRIC REDUCTASE TRANSMEMBRANE"/>
    <property type="match status" value="1"/>
</dbReference>
<keyword evidence="9" id="KW-0399">Innate immunity</keyword>
<comment type="similarity">
    <text evidence="5">Belongs to the FRRS1 family.</text>
</comment>
<evidence type="ECO:0000256" key="6">
    <source>
        <dbReference type="ARBA" id="ARBA00022448"/>
    </source>
</evidence>
<dbReference type="CDD" id="cd08544">
    <property type="entry name" value="Reeler"/>
    <property type="match status" value="1"/>
</dbReference>
<evidence type="ECO:0000256" key="14">
    <source>
        <dbReference type="ARBA" id="ARBA00022989"/>
    </source>
</evidence>
<feature type="transmembrane region" description="Helical" evidence="19">
    <location>
        <begin position="496"/>
        <end position="516"/>
    </location>
</feature>
<evidence type="ECO:0000256" key="12">
    <source>
        <dbReference type="ARBA" id="ARBA00022859"/>
    </source>
</evidence>
<dbReference type="GO" id="GO:0005576">
    <property type="term" value="C:extracellular region"/>
    <property type="evidence" value="ECO:0007669"/>
    <property type="project" value="UniProtKB-SubCell"/>
</dbReference>
<dbReference type="Pfam" id="PF03188">
    <property type="entry name" value="Cytochrom_B561"/>
    <property type="match status" value="1"/>
</dbReference>
<evidence type="ECO:0000259" key="20">
    <source>
        <dbReference type="PROSITE" id="PS50836"/>
    </source>
</evidence>
<dbReference type="InterPro" id="IPR042307">
    <property type="entry name" value="Reeler_sf"/>
</dbReference>
<evidence type="ECO:0000256" key="13">
    <source>
        <dbReference type="ARBA" id="ARBA00022982"/>
    </source>
</evidence>
<dbReference type="InterPro" id="IPR051237">
    <property type="entry name" value="Ferric-chelate_Red/DefProt"/>
</dbReference>
<evidence type="ECO:0000256" key="19">
    <source>
        <dbReference type="SAM" id="Phobius"/>
    </source>
</evidence>